<reference evidence="1" key="1">
    <citation type="submission" date="2022-07" db="EMBL/GenBank/DDBJ databases">
        <title>Genome Sequence of Phlebia brevispora.</title>
        <authorList>
            <person name="Buettner E."/>
        </authorList>
    </citation>
    <scope>NUCLEOTIDE SEQUENCE</scope>
    <source>
        <strain evidence="1">MPL23</strain>
    </source>
</reference>
<evidence type="ECO:0000313" key="2">
    <source>
        <dbReference type="Proteomes" id="UP001148662"/>
    </source>
</evidence>
<proteinExistence type="predicted"/>
<accession>A0ACC1S2M9</accession>
<sequence>MPLCDGCFKSFRSNADLSRHLANTHNPTCITAYQSHPIRHAEEVLNVPLSLEDDILMGDDTDMLGDNDEPAADPKPIEDYFGTDYTEEELGLGPQDRNNNEDDAPQWVDANGSDGQWSEPSPCDSESDDDELSPDEDEEPGWEAPVAAPDVGLGQPGQHQHDEPTEQDRADDEERAEDEDEEHADGDEVHILRSQAGNTRMRIEEALRHKVYIQHFPSEVAGQPVDVPGGIPAGYAEYQSRVPGHVGDPSNIFAPFQSELDWKVARWAKLRGSGSTAVSELLEIPGVQEKLQLSYKNVRELNRIIDALPAARLRFVRDEIVVAEEVFDVYMRDVIECLKSLFGDAEFARYLVFLPE</sequence>
<organism evidence="1 2">
    <name type="scientific">Phlebia brevispora</name>
    <dbReference type="NCBI Taxonomy" id="194682"/>
    <lineage>
        <taxon>Eukaryota</taxon>
        <taxon>Fungi</taxon>
        <taxon>Dikarya</taxon>
        <taxon>Basidiomycota</taxon>
        <taxon>Agaricomycotina</taxon>
        <taxon>Agaricomycetes</taxon>
        <taxon>Polyporales</taxon>
        <taxon>Meruliaceae</taxon>
        <taxon>Phlebia</taxon>
    </lineage>
</organism>
<protein>
    <submittedName>
        <fullName evidence="1">Uncharacterized protein</fullName>
    </submittedName>
</protein>
<dbReference type="Proteomes" id="UP001148662">
    <property type="component" value="Unassembled WGS sequence"/>
</dbReference>
<keyword evidence="2" id="KW-1185">Reference proteome</keyword>
<comment type="caution">
    <text evidence="1">The sequence shown here is derived from an EMBL/GenBank/DDBJ whole genome shotgun (WGS) entry which is preliminary data.</text>
</comment>
<gene>
    <name evidence="1" type="ORF">NM688_g7658</name>
</gene>
<name>A0ACC1S2M9_9APHY</name>
<evidence type="ECO:0000313" key="1">
    <source>
        <dbReference type="EMBL" id="KAJ3530821.1"/>
    </source>
</evidence>
<dbReference type="EMBL" id="JANHOG010001847">
    <property type="protein sequence ID" value="KAJ3530821.1"/>
    <property type="molecule type" value="Genomic_DNA"/>
</dbReference>